<feature type="signal peptide" evidence="1">
    <location>
        <begin position="1"/>
        <end position="18"/>
    </location>
</feature>
<evidence type="ECO:0000256" key="1">
    <source>
        <dbReference type="SAM" id="SignalP"/>
    </source>
</evidence>
<dbReference type="AlphaFoldDB" id="A0A023FDI8"/>
<organism evidence="2">
    <name type="scientific">Amblyomma cajennense</name>
    <name type="common">Cayenne tick</name>
    <name type="synonym">Acarus cajennensis</name>
    <dbReference type="NCBI Taxonomy" id="34607"/>
    <lineage>
        <taxon>Eukaryota</taxon>
        <taxon>Metazoa</taxon>
        <taxon>Ecdysozoa</taxon>
        <taxon>Arthropoda</taxon>
        <taxon>Chelicerata</taxon>
        <taxon>Arachnida</taxon>
        <taxon>Acari</taxon>
        <taxon>Parasitiformes</taxon>
        <taxon>Ixodida</taxon>
        <taxon>Ixodoidea</taxon>
        <taxon>Ixodidae</taxon>
        <taxon>Amblyomminae</taxon>
        <taxon>Amblyomma</taxon>
    </lineage>
</organism>
<proteinExistence type="evidence at transcript level"/>
<keyword evidence="1" id="KW-0732">Signal</keyword>
<name>A0A023FDI8_AMBCJ</name>
<protein>
    <submittedName>
        <fullName evidence="2">Putative secreted protein</fullName>
    </submittedName>
</protein>
<accession>A0A023FDI8</accession>
<evidence type="ECO:0000313" key="2">
    <source>
        <dbReference type="EMBL" id="JAC18933.1"/>
    </source>
</evidence>
<sequence>MPIARSLTVLALLERANALPLSKVTGCESLLVLFTASTSVRNFQNRHPHMWKARAAISPATTRPSSNSSALELSAARWRNAHTTRIVCKTKKEIEQNKKVPTSLTA</sequence>
<feature type="chain" id="PRO_5001520774" evidence="1">
    <location>
        <begin position="19"/>
        <end position="106"/>
    </location>
</feature>
<dbReference type="EMBL" id="GBBK01005549">
    <property type="protein sequence ID" value="JAC18933.1"/>
    <property type="molecule type" value="mRNA"/>
</dbReference>
<reference evidence="2" key="1">
    <citation type="submission" date="2014-03" db="EMBL/GenBank/DDBJ databases">
        <title>The sialotranscriptome of Amblyomma triste, Amblyomma parvum and Amblyomma cajennense ticks, uncovered by 454-based RNA-seq.</title>
        <authorList>
            <person name="Garcia G.R."/>
            <person name="Gardinassi L.G."/>
            <person name="Ribeiro J.M."/>
            <person name="Anatriello E."/>
            <person name="Ferreira B.R."/>
            <person name="Moreira H.N."/>
            <person name="Mafra C."/>
            <person name="Olegario M.M."/>
            <person name="Szabo P.J."/>
            <person name="Miranda-Santos I.K."/>
            <person name="Maruyama S.R."/>
        </authorList>
    </citation>
    <scope>NUCLEOTIDE SEQUENCE</scope>
    <source>
        <strain evidence="2">Uberlandia</strain>
        <tissue evidence="2">Salivary glands</tissue>
    </source>
</reference>